<dbReference type="PANTHER" id="PTHR22946:SF9">
    <property type="entry name" value="POLYKETIDE TRANSFERASE AF380"/>
    <property type="match status" value="1"/>
</dbReference>
<dbReference type="Proteomes" id="UP000631653">
    <property type="component" value="Unassembled WGS sequence"/>
</dbReference>
<dbReference type="RefSeq" id="WP_173569870.1">
    <property type="nucleotide sequence ID" value="NZ_WOSY01000006.1"/>
</dbReference>
<reference evidence="4 5" key="1">
    <citation type="journal article" date="2020" name="Int. J. Syst. Evol. Microbiol.">
        <title>Novel acetic acid bacteria from cider fermentations: Acetobacter conturbans sp. nov. and Acetobacter fallax sp. nov.</title>
        <authorList>
            <person name="Sombolestani A.S."/>
            <person name="Cleenwerck I."/>
            <person name="Cnockaert M."/>
            <person name="Borremans W."/>
            <person name="Wieme A.D."/>
            <person name="De Vuyst L."/>
            <person name="Vandamme P."/>
        </authorList>
    </citation>
    <scope>NUCLEOTIDE SEQUENCE [LARGE SCALE GENOMIC DNA]</scope>
    <source>
        <strain evidence="4 5">LMG 1627</strain>
    </source>
</reference>
<dbReference type="Pfam" id="PF02129">
    <property type="entry name" value="Peptidase_S15"/>
    <property type="match status" value="1"/>
</dbReference>
<protein>
    <submittedName>
        <fullName evidence="4">Dienelactone hydrolase</fullName>
    </submittedName>
</protein>
<keyword evidence="2" id="KW-0732">Signal</keyword>
<dbReference type="InterPro" id="IPR050261">
    <property type="entry name" value="FrsA_esterase"/>
</dbReference>
<feature type="chain" id="PRO_5046954001" evidence="2">
    <location>
        <begin position="26"/>
        <end position="504"/>
    </location>
</feature>
<dbReference type="EMBL" id="WOSY01000006">
    <property type="protein sequence ID" value="NHN88573.1"/>
    <property type="molecule type" value="Genomic_DNA"/>
</dbReference>
<evidence type="ECO:0000259" key="3">
    <source>
        <dbReference type="Pfam" id="PF02129"/>
    </source>
</evidence>
<evidence type="ECO:0000313" key="5">
    <source>
        <dbReference type="Proteomes" id="UP000631653"/>
    </source>
</evidence>
<proteinExistence type="predicted"/>
<dbReference type="Gene3D" id="3.40.50.1820">
    <property type="entry name" value="alpha/beta hydrolase"/>
    <property type="match status" value="1"/>
</dbReference>
<feature type="domain" description="Xaa-Pro dipeptidyl-peptidase-like" evidence="3">
    <location>
        <begin position="56"/>
        <end position="191"/>
    </location>
</feature>
<dbReference type="SUPFAM" id="SSF53474">
    <property type="entry name" value="alpha/beta-Hydrolases"/>
    <property type="match status" value="1"/>
</dbReference>
<evidence type="ECO:0000256" key="1">
    <source>
        <dbReference type="ARBA" id="ARBA00022801"/>
    </source>
</evidence>
<evidence type="ECO:0000313" key="4">
    <source>
        <dbReference type="EMBL" id="NHN88573.1"/>
    </source>
</evidence>
<keyword evidence="1 4" id="KW-0378">Hydrolase</keyword>
<feature type="signal peptide" evidence="2">
    <location>
        <begin position="1"/>
        <end position="25"/>
    </location>
</feature>
<comment type="caution">
    <text evidence="4">The sequence shown here is derived from an EMBL/GenBank/DDBJ whole genome shotgun (WGS) entry which is preliminary data.</text>
</comment>
<keyword evidence="5" id="KW-1185">Reference proteome</keyword>
<organism evidence="4 5">
    <name type="scientific">Acetobacter conturbans</name>
    <dbReference type="NCBI Taxonomy" id="1737472"/>
    <lineage>
        <taxon>Bacteria</taxon>
        <taxon>Pseudomonadati</taxon>
        <taxon>Pseudomonadota</taxon>
        <taxon>Alphaproteobacteria</taxon>
        <taxon>Acetobacterales</taxon>
        <taxon>Acetobacteraceae</taxon>
        <taxon>Acetobacter</taxon>
    </lineage>
</organism>
<dbReference type="GO" id="GO:0016787">
    <property type="term" value="F:hydrolase activity"/>
    <property type="evidence" value="ECO:0007669"/>
    <property type="project" value="UniProtKB-KW"/>
</dbReference>
<name>A0ABX0K1K0_9PROT</name>
<gene>
    <name evidence="4" type="ORF">GOB81_08005</name>
</gene>
<dbReference type="InterPro" id="IPR000383">
    <property type="entry name" value="Xaa-Pro-like_dom"/>
</dbReference>
<evidence type="ECO:0000256" key="2">
    <source>
        <dbReference type="SAM" id="SignalP"/>
    </source>
</evidence>
<accession>A0ABX0K1K0</accession>
<dbReference type="PANTHER" id="PTHR22946">
    <property type="entry name" value="DIENELACTONE HYDROLASE DOMAIN-CONTAINING PROTEIN-RELATED"/>
    <property type="match status" value="1"/>
</dbReference>
<sequence>MRPDATFCLAAMIASISFLPPSLHAASIAPISSKQTTLVGHTIPFEEQIFRIPVQDGTILEATLLLPHLAGPFPLAIISGGASHISLTNHGDRKSYSYLSGYFLSRGYAVLLPMPRGFADSDGTLISHGCALTATAQENAEDIRAVSASVIGLPEIDATRIVTAGVSFGGWVQMAMSATPLAGTKAQVLFFPLMHDTSCHSDNDRLVQGARELGAASSLPTLWVQGENDSLAPTELWKTMFAAYKSGNPKSTLVDVPPFQTDSHALLNDPDGMKPWMAQADALLTQVGLPSRPVMPEYMPLIAPDASGYAALDDFSKLPQQNDMIRKAYRMFLSQKLPRAFIIGSDAQVIGANGIDPIRQALAACSKVTTNCRLYAYNDRVVWQPNSNPASQSEHQTITIPAGKVATVFYTAITPECTQRYMPAIHLVTPPTHGAVAMIASATGYAKHTMGPLMKCNTISVKGSAMQYRADPNFHGTDSVVLTKQVSADPKDPPQTLSYSFVIQ</sequence>
<dbReference type="InterPro" id="IPR029058">
    <property type="entry name" value="AB_hydrolase_fold"/>
</dbReference>